<dbReference type="RefSeq" id="WP_248357782.1">
    <property type="nucleotide sequence ID" value="NZ_AP025591.1"/>
</dbReference>
<dbReference type="Gene3D" id="2.60.40.3440">
    <property type="match status" value="2"/>
</dbReference>
<feature type="chain" id="PRO_5045783626" evidence="1">
    <location>
        <begin position="27"/>
        <end position="733"/>
    </location>
</feature>
<evidence type="ECO:0000313" key="2">
    <source>
        <dbReference type="EMBL" id="BDG01339.1"/>
    </source>
</evidence>
<feature type="signal peptide" evidence="1">
    <location>
        <begin position="1"/>
        <end position="26"/>
    </location>
</feature>
<evidence type="ECO:0000256" key="1">
    <source>
        <dbReference type="SAM" id="SignalP"/>
    </source>
</evidence>
<keyword evidence="1" id="KW-0732">Signal</keyword>
<dbReference type="Pfam" id="PF17963">
    <property type="entry name" value="Big_9"/>
    <property type="match status" value="2"/>
</dbReference>
<gene>
    <name evidence="2" type="ORF">AMOR_03350</name>
</gene>
<reference evidence="3" key="1">
    <citation type="journal article" date="2022" name="Int. J. Syst. Evol. Microbiol.">
        <title>Anaeromyxobacter oryzae sp. nov., Anaeromyxobacter diazotrophicus sp. nov. and Anaeromyxobacter paludicola sp. nov., isolated from paddy soils.</title>
        <authorList>
            <person name="Itoh H."/>
            <person name="Xu Z."/>
            <person name="Mise K."/>
            <person name="Masuda Y."/>
            <person name="Ushijima N."/>
            <person name="Hayakawa C."/>
            <person name="Shiratori Y."/>
            <person name="Senoo K."/>
        </authorList>
    </citation>
    <scope>NUCLEOTIDE SEQUENCE [LARGE SCALE GENOMIC DNA]</scope>
    <source>
        <strain evidence="3">Red232</strain>
    </source>
</reference>
<protein>
    <submittedName>
        <fullName evidence="2">Uncharacterized protein</fullName>
    </submittedName>
</protein>
<sequence length="733" mass="74369">MKTTWMKVTETLAVAAALLGATPATAALLDRGPQDPTLVFPQWYRDLNGTALGLCLSQAPSPNPAAGLKPMCFPLAADPNGFAGNLGPEIFYNVLNVNVGKGAAAGGTSTFALRYVAGLEASYLPLGVPVHGTETVFARIRITINSQAPGTYTVTHPFGIEVFPDVGTGPRAVFYTVDIPIGPVLDFDSALGGRLGPFIQWDVVNAGETLTVGTQQFVGDPNYDHTFTGSPFGTNFVRVDGPPGSNLDGAGNDFIVQPLGAVSGQRWTAPIATAFNVQKAVYSRNATLNTVDVWATSAPGQKLVLTGVDLPSLQLKEFPPGNYYGHIEEPAALFPPASVTVTNLSSNPVSSKTIQLVDQLDATATYDSATGALAVSATSSDLSGPTLTVLGSFGGLMTAGATPGTYTFNGLVPLTTEPPTTVKLESNAGGVFSASVDVLAGAPMNVPGLPVAVADVPLVAGSGPTLIDVSTNDTFAGAIQVLVLTQPATGTAVAAASGGNVTYTPNPGASGPDSFTYVIQDAVGLSNVATVSFTVPFVAPPPTANGDSFAMLQGTSRTYAVLANDVAGTGTTIDPASVKIAALPVHGKATPNPDGTITYTPVVGFNSALDTFSYTVANTAGTVSAPATVTVDVFGGPESVSIGKAIYTVSKAKWNIVGSTNWFGPALTQLTATCWTGTAAAPTATTLIGTAPIDTTGKFALVPVGATPTPVNPSSVTCQTSSGGLKSAGVTFQ</sequence>
<dbReference type="Proteomes" id="UP001162891">
    <property type="component" value="Chromosome"/>
</dbReference>
<proteinExistence type="predicted"/>
<keyword evidence="3" id="KW-1185">Reference proteome</keyword>
<name>A0ABM7WPE7_9BACT</name>
<organism evidence="2 3">
    <name type="scientific">Anaeromyxobacter oryzae</name>
    <dbReference type="NCBI Taxonomy" id="2918170"/>
    <lineage>
        <taxon>Bacteria</taxon>
        <taxon>Pseudomonadati</taxon>
        <taxon>Myxococcota</taxon>
        <taxon>Myxococcia</taxon>
        <taxon>Myxococcales</taxon>
        <taxon>Cystobacterineae</taxon>
        <taxon>Anaeromyxobacteraceae</taxon>
        <taxon>Anaeromyxobacter</taxon>
    </lineage>
</organism>
<dbReference type="EMBL" id="AP025591">
    <property type="protein sequence ID" value="BDG01339.1"/>
    <property type="molecule type" value="Genomic_DNA"/>
</dbReference>
<accession>A0ABM7WPE7</accession>
<evidence type="ECO:0000313" key="3">
    <source>
        <dbReference type="Proteomes" id="UP001162891"/>
    </source>
</evidence>